<dbReference type="HOGENOM" id="CLU_2531136_0_0_1"/>
<name>A0A0D9YZP9_9ORYZ</name>
<reference evidence="2" key="1">
    <citation type="submission" date="2015-04" db="UniProtKB">
        <authorList>
            <consortium name="EnsemblPlants"/>
        </authorList>
    </citation>
    <scope>IDENTIFICATION</scope>
</reference>
<dbReference type="Proteomes" id="UP000026961">
    <property type="component" value="Chromosome 2"/>
</dbReference>
<dbReference type="EnsemblPlants" id="OGLUM02G37260.1">
    <property type="protein sequence ID" value="OGLUM02G37260.1"/>
    <property type="gene ID" value="OGLUM02G37260"/>
</dbReference>
<evidence type="ECO:0000313" key="2">
    <source>
        <dbReference type="EnsemblPlants" id="OGLUM02G37260.1"/>
    </source>
</evidence>
<keyword evidence="3" id="KW-1185">Reference proteome</keyword>
<reference evidence="2" key="2">
    <citation type="submission" date="2018-05" db="EMBL/GenBank/DDBJ databases">
        <title>OgluRS3 (Oryza glumaepatula Reference Sequence Version 3).</title>
        <authorList>
            <person name="Zhang J."/>
            <person name="Kudrna D."/>
            <person name="Lee S."/>
            <person name="Talag J."/>
            <person name="Welchert J."/>
            <person name="Wing R.A."/>
        </authorList>
    </citation>
    <scope>NUCLEOTIDE SEQUENCE [LARGE SCALE GENOMIC DNA]</scope>
</reference>
<dbReference type="Gramene" id="OGLUM02G37260.1">
    <property type="protein sequence ID" value="OGLUM02G37260.1"/>
    <property type="gene ID" value="OGLUM02G37260"/>
</dbReference>
<feature type="region of interest" description="Disordered" evidence="1">
    <location>
        <begin position="51"/>
        <end position="73"/>
    </location>
</feature>
<sequence length="84" mass="9856">MWARERWDPHRLWLLSHDRHKGGKEQGHRNGLILEPGQRPWKAKVMQVAAIKKESQRQKPESPSQQPLELLAKIPPVLIRQNQS</sequence>
<feature type="compositionally biased region" description="Basic and acidic residues" evidence="1">
    <location>
        <begin position="51"/>
        <end position="60"/>
    </location>
</feature>
<evidence type="ECO:0000313" key="3">
    <source>
        <dbReference type="Proteomes" id="UP000026961"/>
    </source>
</evidence>
<protein>
    <submittedName>
        <fullName evidence="2">Uncharacterized protein</fullName>
    </submittedName>
</protein>
<proteinExistence type="predicted"/>
<organism evidence="2">
    <name type="scientific">Oryza glumipatula</name>
    <dbReference type="NCBI Taxonomy" id="40148"/>
    <lineage>
        <taxon>Eukaryota</taxon>
        <taxon>Viridiplantae</taxon>
        <taxon>Streptophyta</taxon>
        <taxon>Embryophyta</taxon>
        <taxon>Tracheophyta</taxon>
        <taxon>Spermatophyta</taxon>
        <taxon>Magnoliopsida</taxon>
        <taxon>Liliopsida</taxon>
        <taxon>Poales</taxon>
        <taxon>Poaceae</taxon>
        <taxon>BOP clade</taxon>
        <taxon>Oryzoideae</taxon>
        <taxon>Oryzeae</taxon>
        <taxon>Oryzinae</taxon>
        <taxon>Oryza</taxon>
    </lineage>
</organism>
<evidence type="ECO:0000256" key="1">
    <source>
        <dbReference type="SAM" id="MobiDB-lite"/>
    </source>
</evidence>
<accession>A0A0D9YZP9</accession>
<dbReference type="AlphaFoldDB" id="A0A0D9YZP9"/>